<feature type="compositionally biased region" description="Basic and acidic residues" evidence="4">
    <location>
        <begin position="496"/>
        <end position="511"/>
    </location>
</feature>
<feature type="region of interest" description="Disordered" evidence="4">
    <location>
        <begin position="496"/>
        <end position="520"/>
    </location>
</feature>
<keyword evidence="3" id="KW-0539">Nucleus</keyword>
<gene>
    <name evidence="6" type="ORF">B5M09_003184</name>
</gene>
<dbReference type="Pfam" id="PF13921">
    <property type="entry name" value="Myb_DNA-bind_6"/>
    <property type="match status" value="1"/>
</dbReference>
<evidence type="ECO:0000256" key="3">
    <source>
        <dbReference type="ARBA" id="ARBA00023242"/>
    </source>
</evidence>
<sequence>MSLCVAQIFNATNDYRSSQGRNSQSKYDELEKSEISLSAQRDGLVTVFTLFVYLISIRVLQMKIQLVKVSKLSTTAGVSLVDVEIEELESFLDDDPSYLGLDMDVIEEEENYRRFLTSLLPSVDEDDNLSFLSEEDDEYHPHDDDDDVDDDEDAVDGDDIPKSELSGLLWDSSNVKVPNDTPSSSTIMANLLPPSTSKPSSSFVSIQPGAQLKGSLTPRQMAHLASQMHKHFQLLCQSMLLSPSEDAKNMLLDLQRRGDAVRQWKESVVRKVPPSTPDSHDIDTPTTSSIKSRRITRSFSAAHAAIISPSMYEIHGLQHSVDHLAMHTLTSHLGAVDFHLTNPAKAEDAKFTASEDRLLVHGVKQCSPKINWQAIQRQFLPMKTQDQLRTRYRFLTSAKAPENPVKDFFENVLPREKIPWLIEEELRMMRGMASFPEGERHRFAKISHSHLPHRSRQWARLLADMPEFEVDVTWSDEKQHQERLKMYLEHKKKEKEMQESIEEEAARERKATTTNAPPECTDKHLHPALFYTPWALLHPSYLLEHTCQHNWPWQASKGKHADEVGTAEEMTWRSFLSECDDDDEDSEYEQEDLPSSDDDNDGTHATTNPPPTSAPTTLSVEPTLRLTHLNGPHTTEKAKRTLAALERRISGAPAAAVSAPLDQTTAAVMDVEQIVYDSPSHDDDDEFECEELLPSSDDDDQLNDAAGVPLIPPTRLELLQKRMSQGSTWLP</sequence>
<feature type="region of interest" description="Disordered" evidence="4">
    <location>
        <begin position="579"/>
        <end position="620"/>
    </location>
</feature>
<feature type="region of interest" description="Disordered" evidence="4">
    <location>
        <begin position="134"/>
        <end position="164"/>
    </location>
</feature>
<dbReference type="PANTHER" id="PTHR16088:SF3">
    <property type="entry name" value="GON-4-LIKE PROTEIN"/>
    <property type="match status" value="1"/>
</dbReference>
<dbReference type="Proteomes" id="UP000284702">
    <property type="component" value="Unassembled WGS sequence"/>
</dbReference>
<feature type="domain" description="Myb-like" evidence="5">
    <location>
        <begin position="343"/>
        <end position="396"/>
    </location>
</feature>
<feature type="compositionally biased region" description="Acidic residues" evidence="4">
    <location>
        <begin position="579"/>
        <end position="600"/>
    </location>
</feature>
<keyword evidence="1" id="KW-0805">Transcription regulation</keyword>
<dbReference type="InterPro" id="IPR052435">
    <property type="entry name" value="YY1-Transcr_Regul"/>
</dbReference>
<evidence type="ECO:0000313" key="7">
    <source>
        <dbReference type="Proteomes" id="UP000284702"/>
    </source>
</evidence>
<dbReference type="PROSITE" id="PS50090">
    <property type="entry name" value="MYB_LIKE"/>
    <property type="match status" value="1"/>
</dbReference>
<comment type="caution">
    <text evidence="6">The sequence shown here is derived from an EMBL/GenBank/DDBJ whole genome shotgun (WGS) entry which is preliminary data.</text>
</comment>
<accession>A0A425DBX8</accession>
<dbReference type="InterPro" id="IPR001005">
    <property type="entry name" value="SANT/Myb"/>
</dbReference>
<dbReference type="AlphaFoldDB" id="A0A425DBX8"/>
<dbReference type="GO" id="GO:0003712">
    <property type="term" value="F:transcription coregulator activity"/>
    <property type="evidence" value="ECO:0007669"/>
    <property type="project" value="TreeGrafter"/>
</dbReference>
<feature type="compositionally biased region" description="Acidic residues" evidence="4">
    <location>
        <begin position="134"/>
        <end position="158"/>
    </location>
</feature>
<dbReference type="GO" id="GO:0005634">
    <property type="term" value="C:nucleus"/>
    <property type="evidence" value="ECO:0007669"/>
    <property type="project" value="TreeGrafter"/>
</dbReference>
<name>A0A425DBX8_APHAT</name>
<dbReference type="PANTHER" id="PTHR16088">
    <property type="entry name" value="YY1 ASSOCIATED PROTEIN-RELATED"/>
    <property type="match status" value="1"/>
</dbReference>
<dbReference type="CDD" id="cd00167">
    <property type="entry name" value="SANT"/>
    <property type="match status" value="1"/>
</dbReference>
<dbReference type="SUPFAM" id="SSF46689">
    <property type="entry name" value="Homeodomain-like"/>
    <property type="match status" value="1"/>
</dbReference>
<evidence type="ECO:0000313" key="6">
    <source>
        <dbReference type="EMBL" id="RQM26760.1"/>
    </source>
</evidence>
<dbReference type="Gene3D" id="1.10.10.60">
    <property type="entry name" value="Homeodomain-like"/>
    <property type="match status" value="1"/>
</dbReference>
<organism evidence="6 7">
    <name type="scientific">Aphanomyces astaci</name>
    <name type="common">Crayfish plague agent</name>
    <dbReference type="NCBI Taxonomy" id="112090"/>
    <lineage>
        <taxon>Eukaryota</taxon>
        <taxon>Sar</taxon>
        <taxon>Stramenopiles</taxon>
        <taxon>Oomycota</taxon>
        <taxon>Saprolegniomycetes</taxon>
        <taxon>Saprolegniales</taxon>
        <taxon>Verrucalvaceae</taxon>
        <taxon>Aphanomyces</taxon>
    </lineage>
</organism>
<keyword evidence="2" id="KW-0804">Transcription</keyword>
<dbReference type="InterPro" id="IPR009057">
    <property type="entry name" value="Homeodomain-like_sf"/>
</dbReference>
<dbReference type="VEuPathDB" id="FungiDB:H257_03337"/>
<evidence type="ECO:0000256" key="2">
    <source>
        <dbReference type="ARBA" id="ARBA00023163"/>
    </source>
</evidence>
<dbReference type="GO" id="GO:0006355">
    <property type="term" value="P:regulation of DNA-templated transcription"/>
    <property type="evidence" value="ECO:0007669"/>
    <property type="project" value="TreeGrafter"/>
</dbReference>
<dbReference type="EMBL" id="MZMZ02002235">
    <property type="protein sequence ID" value="RQM26760.1"/>
    <property type="molecule type" value="Genomic_DNA"/>
</dbReference>
<keyword evidence="7" id="KW-1185">Reference proteome</keyword>
<evidence type="ECO:0000256" key="4">
    <source>
        <dbReference type="SAM" id="MobiDB-lite"/>
    </source>
</evidence>
<evidence type="ECO:0000259" key="5">
    <source>
        <dbReference type="PROSITE" id="PS50090"/>
    </source>
</evidence>
<evidence type="ECO:0000256" key="1">
    <source>
        <dbReference type="ARBA" id="ARBA00023015"/>
    </source>
</evidence>
<proteinExistence type="predicted"/>
<reference evidence="6" key="1">
    <citation type="submission" date="2018-07" db="EMBL/GenBank/DDBJ databases">
        <title>Annotation of Aphanomyces astaci genome assembly.</title>
        <authorList>
            <person name="Studholme D.J."/>
        </authorList>
    </citation>
    <scope>NUCLEOTIDE SEQUENCE [LARGE SCALE GENOMIC DNA]</scope>
    <source>
        <strain evidence="6">Pc</strain>
    </source>
</reference>
<protein>
    <recommendedName>
        <fullName evidence="5">Myb-like domain-containing protein</fullName>
    </recommendedName>
</protein>